<comment type="caution">
    <text evidence="2">The sequence shown here is derived from an EMBL/GenBank/DDBJ whole genome shotgun (WGS) entry which is preliminary data.</text>
</comment>
<dbReference type="AlphaFoldDB" id="A0A3S5CL30"/>
<feature type="region of interest" description="Disordered" evidence="1">
    <location>
        <begin position="40"/>
        <end position="59"/>
    </location>
</feature>
<sequence>MHSYNTHSALADCGRLRRAGHCPSPRPMCYYMSRHTQARGPAVGNMSPSGRRQLPAGPRAKHVCRRAGLYPRLLPSTVARKHTRMGRRLVRRPEPLCASAPALPRPGRLGHIPTPAPDGSGCLAGSDRSGRHGLDAATATPTARSVGSTASCKHAPTRHKHSRIGPNDARIK</sequence>
<protein>
    <submittedName>
        <fullName evidence="2">Uncharacterized protein</fullName>
    </submittedName>
</protein>
<feature type="compositionally biased region" description="Polar residues" evidence="1">
    <location>
        <begin position="139"/>
        <end position="151"/>
    </location>
</feature>
<evidence type="ECO:0000313" key="2">
    <source>
        <dbReference type="EMBL" id="VEL30013.1"/>
    </source>
</evidence>
<accession>A0A3S5CL30</accession>
<dbReference type="Proteomes" id="UP000784294">
    <property type="component" value="Unassembled WGS sequence"/>
</dbReference>
<feature type="region of interest" description="Disordered" evidence="1">
    <location>
        <begin position="97"/>
        <end position="172"/>
    </location>
</feature>
<evidence type="ECO:0000256" key="1">
    <source>
        <dbReference type="SAM" id="MobiDB-lite"/>
    </source>
</evidence>
<organism evidence="2 3">
    <name type="scientific">Protopolystoma xenopodis</name>
    <dbReference type="NCBI Taxonomy" id="117903"/>
    <lineage>
        <taxon>Eukaryota</taxon>
        <taxon>Metazoa</taxon>
        <taxon>Spiralia</taxon>
        <taxon>Lophotrochozoa</taxon>
        <taxon>Platyhelminthes</taxon>
        <taxon>Monogenea</taxon>
        <taxon>Polyopisthocotylea</taxon>
        <taxon>Polystomatidea</taxon>
        <taxon>Polystomatidae</taxon>
        <taxon>Protopolystoma</taxon>
    </lineage>
</organism>
<gene>
    <name evidence="2" type="ORF">PXEA_LOCUS23453</name>
</gene>
<reference evidence="2" key="1">
    <citation type="submission" date="2018-11" db="EMBL/GenBank/DDBJ databases">
        <authorList>
            <consortium name="Pathogen Informatics"/>
        </authorList>
    </citation>
    <scope>NUCLEOTIDE SEQUENCE</scope>
</reference>
<dbReference type="EMBL" id="CAAALY010108508">
    <property type="protein sequence ID" value="VEL30013.1"/>
    <property type="molecule type" value="Genomic_DNA"/>
</dbReference>
<evidence type="ECO:0000313" key="3">
    <source>
        <dbReference type="Proteomes" id="UP000784294"/>
    </source>
</evidence>
<keyword evidence="3" id="KW-1185">Reference proteome</keyword>
<name>A0A3S5CL30_9PLAT</name>
<proteinExistence type="predicted"/>